<organism evidence="1 2">
    <name type="scientific">Xylella fastidiosa subsp. sandyi Ann-1</name>
    <dbReference type="NCBI Taxonomy" id="155920"/>
    <lineage>
        <taxon>Bacteria</taxon>
        <taxon>Pseudomonadati</taxon>
        <taxon>Pseudomonadota</taxon>
        <taxon>Gammaproteobacteria</taxon>
        <taxon>Lysobacterales</taxon>
        <taxon>Lysobacteraceae</taxon>
        <taxon>Xylella</taxon>
    </lineage>
</organism>
<evidence type="ECO:0000313" key="2">
    <source>
        <dbReference type="Proteomes" id="UP000027215"/>
    </source>
</evidence>
<protein>
    <submittedName>
        <fullName evidence="1">Growth inhibitor PemK</fullName>
    </submittedName>
</protein>
<dbReference type="HOGENOM" id="CLU_121823_3_2_6"/>
<reference evidence="1 2" key="1">
    <citation type="submission" date="2013-08" db="EMBL/GenBank/DDBJ databases">
        <authorList>
            <person name="Stouthamer R."/>
            <person name="Nunney L."/>
        </authorList>
    </citation>
    <scope>NUCLEOTIDE SEQUENCE [LARGE SCALE GENOMIC DNA]</scope>
    <source>
        <strain evidence="2">ann-1</strain>
    </source>
</reference>
<dbReference type="GO" id="GO:0016075">
    <property type="term" value="P:rRNA catabolic process"/>
    <property type="evidence" value="ECO:0007669"/>
    <property type="project" value="TreeGrafter"/>
</dbReference>
<gene>
    <name evidence="1" type="ORF">D934_09210</name>
</gene>
<name>A0A060HDI3_XYLFS</name>
<dbReference type="GO" id="GO:0004521">
    <property type="term" value="F:RNA endonuclease activity"/>
    <property type="evidence" value="ECO:0007669"/>
    <property type="project" value="TreeGrafter"/>
</dbReference>
<dbReference type="InterPro" id="IPR003477">
    <property type="entry name" value="PemK-like"/>
</dbReference>
<dbReference type="RefSeq" id="WP_020853079.1">
    <property type="nucleotide sequence ID" value="NZ_CP006696.1"/>
</dbReference>
<dbReference type="PANTHER" id="PTHR33988:SF2">
    <property type="entry name" value="ENDORIBONUCLEASE MAZF"/>
    <property type="match status" value="1"/>
</dbReference>
<dbReference type="PANTHER" id="PTHR33988">
    <property type="entry name" value="ENDORIBONUCLEASE MAZF-RELATED"/>
    <property type="match status" value="1"/>
</dbReference>
<sequence length="107" mass="11809">MIQRGDLVAVSLQGDYGKPRPALIVQSDLLTELDSVVLCPVTSDLRNAIFRVTVEPTPANGLRTLSQVMVDKISTLPRNKINEPFGRINDERMKAIERALLLIVGII</sequence>
<dbReference type="SUPFAM" id="SSF50118">
    <property type="entry name" value="Cell growth inhibitor/plasmid maintenance toxic component"/>
    <property type="match status" value="1"/>
</dbReference>
<dbReference type="EMBL" id="CP006696">
    <property type="protein sequence ID" value="AIC11431.1"/>
    <property type="molecule type" value="Genomic_DNA"/>
</dbReference>
<dbReference type="Proteomes" id="UP000027215">
    <property type="component" value="Chromosome"/>
</dbReference>
<dbReference type="GO" id="GO:0003677">
    <property type="term" value="F:DNA binding"/>
    <property type="evidence" value="ECO:0007669"/>
    <property type="project" value="InterPro"/>
</dbReference>
<dbReference type="AlphaFoldDB" id="A0A060HDI3"/>
<dbReference type="KEGG" id="xfs:D934_09210"/>
<dbReference type="Pfam" id="PF02452">
    <property type="entry name" value="PemK_toxin"/>
    <property type="match status" value="1"/>
</dbReference>
<evidence type="ECO:0000313" key="1">
    <source>
        <dbReference type="EMBL" id="AIC11431.1"/>
    </source>
</evidence>
<dbReference type="Gene3D" id="2.30.30.110">
    <property type="match status" value="1"/>
</dbReference>
<dbReference type="InterPro" id="IPR011067">
    <property type="entry name" value="Plasmid_toxin/cell-grow_inhib"/>
</dbReference>
<proteinExistence type="predicted"/>
<dbReference type="PATRIC" id="fig|155920.8.peg.2146"/>
<dbReference type="GO" id="GO:0006402">
    <property type="term" value="P:mRNA catabolic process"/>
    <property type="evidence" value="ECO:0007669"/>
    <property type="project" value="TreeGrafter"/>
</dbReference>
<accession>A0A060HDI3</accession>